<organism evidence="4 5">
    <name type="scientific">Pyrobaculum islandicum (strain DSM 4184 / JCM 9189 / GEO3)</name>
    <dbReference type="NCBI Taxonomy" id="384616"/>
    <lineage>
        <taxon>Archaea</taxon>
        <taxon>Thermoproteota</taxon>
        <taxon>Thermoprotei</taxon>
        <taxon>Thermoproteales</taxon>
        <taxon>Thermoproteaceae</taxon>
        <taxon>Pyrobaculum</taxon>
    </lineage>
</organism>
<dbReference type="Proteomes" id="UP000002595">
    <property type="component" value="Chromosome"/>
</dbReference>
<evidence type="ECO:0000256" key="2">
    <source>
        <dbReference type="ARBA" id="ARBA00022801"/>
    </source>
</evidence>
<dbReference type="GO" id="GO:0016787">
    <property type="term" value="F:hydrolase activity"/>
    <property type="evidence" value="ECO:0007669"/>
    <property type="project" value="UniProtKB-KW"/>
</dbReference>
<dbReference type="PANTHER" id="PTHR11839:SF18">
    <property type="entry name" value="NUDIX HYDROLASE DOMAIN-CONTAINING PROTEIN"/>
    <property type="match status" value="1"/>
</dbReference>
<dbReference type="AlphaFoldDB" id="A1RUF4"/>
<dbReference type="Gene3D" id="3.90.79.10">
    <property type="entry name" value="Nucleoside Triphosphate Pyrophosphohydrolase"/>
    <property type="match status" value="1"/>
</dbReference>
<evidence type="ECO:0000313" key="5">
    <source>
        <dbReference type="Proteomes" id="UP000002595"/>
    </source>
</evidence>
<dbReference type="Pfam" id="PF00293">
    <property type="entry name" value="NUDIX"/>
    <property type="match status" value="1"/>
</dbReference>
<dbReference type="GeneID" id="4618017"/>
<dbReference type="InterPro" id="IPR015797">
    <property type="entry name" value="NUDIX_hydrolase-like_dom_sf"/>
</dbReference>
<dbReference type="PROSITE" id="PS51462">
    <property type="entry name" value="NUDIX"/>
    <property type="match status" value="1"/>
</dbReference>
<dbReference type="OrthoDB" id="104705at2157"/>
<reference evidence="4" key="1">
    <citation type="submission" date="2006-12" db="EMBL/GenBank/DDBJ databases">
        <title>Complete sequence of Pyrobaculum islandicum DSM 4184.</title>
        <authorList>
            <person name="Copeland A."/>
            <person name="Lucas S."/>
            <person name="Lapidus A."/>
            <person name="Barry K."/>
            <person name="Detter J.C."/>
            <person name="Glavina del Rio T."/>
            <person name="Dalin E."/>
            <person name="Tice H."/>
            <person name="Pitluck S."/>
            <person name="Meincke L."/>
            <person name="Brettin T."/>
            <person name="Bruce D."/>
            <person name="Han C."/>
            <person name="Tapia R."/>
            <person name="Gilna P."/>
            <person name="Schmutz J."/>
            <person name="Larimer F."/>
            <person name="Land M."/>
            <person name="Hauser L."/>
            <person name="Kyrpides N."/>
            <person name="Mikhailova N."/>
            <person name="Cozen A.E."/>
            <person name="Fitz-Gibbon S.T."/>
            <person name="House C.H."/>
            <person name="Saltikov C."/>
            <person name="Lowe T."/>
            <person name="Richardson P."/>
        </authorList>
    </citation>
    <scope>NUCLEOTIDE SEQUENCE [LARGE SCALE GENOMIC DNA]</scope>
    <source>
        <strain evidence="4">DSM 4184</strain>
    </source>
</reference>
<evidence type="ECO:0000259" key="3">
    <source>
        <dbReference type="PROSITE" id="PS51462"/>
    </source>
</evidence>
<evidence type="ECO:0000256" key="1">
    <source>
        <dbReference type="ARBA" id="ARBA00001946"/>
    </source>
</evidence>
<name>A1RUF4_PYRIL</name>
<dbReference type="PROSITE" id="PS00893">
    <property type="entry name" value="NUDIX_BOX"/>
    <property type="match status" value="1"/>
</dbReference>
<comment type="cofactor">
    <cofactor evidence="1">
        <name>Mg(2+)</name>
        <dbReference type="ChEBI" id="CHEBI:18420"/>
    </cofactor>
</comment>
<accession>A1RUF4</accession>
<dbReference type="STRING" id="384616.Pisl_1429"/>
<proteinExistence type="predicted"/>
<dbReference type="PANTHER" id="PTHR11839">
    <property type="entry name" value="UDP/ADP-SUGAR PYROPHOSPHATASE"/>
    <property type="match status" value="1"/>
</dbReference>
<feature type="domain" description="Nudix hydrolase" evidence="3">
    <location>
        <begin position="30"/>
        <end position="160"/>
    </location>
</feature>
<keyword evidence="5" id="KW-1185">Reference proteome</keyword>
<evidence type="ECO:0000313" key="4">
    <source>
        <dbReference type="EMBL" id="ABL88586.1"/>
    </source>
</evidence>
<dbReference type="InterPro" id="IPR020084">
    <property type="entry name" value="NUDIX_hydrolase_CS"/>
</dbReference>
<dbReference type="HOGENOM" id="CLU_062658_5_1_2"/>
<gene>
    <name evidence="4" type="ordered locus">Pisl_1429</name>
</gene>
<dbReference type="SUPFAM" id="SSF55811">
    <property type="entry name" value="Nudix"/>
    <property type="match status" value="1"/>
</dbReference>
<dbReference type="InterPro" id="IPR000086">
    <property type="entry name" value="NUDIX_hydrolase_dom"/>
</dbReference>
<dbReference type="RefSeq" id="WP_011763161.1">
    <property type="nucleotide sequence ID" value="NC_008701.1"/>
</dbReference>
<protein>
    <submittedName>
        <fullName evidence="4">NUDIX hydrolase</fullName>
    </submittedName>
</protein>
<dbReference type="GO" id="GO:0006753">
    <property type="term" value="P:nucleoside phosphate metabolic process"/>
    <property type="evidence" value="ECO:0007669"/>
    <property type="project" value="TreeGrafter"/>
</dbReference>
<keyword evidence="2 4" id="KW-0378">Hydrolase</keyword>
<dbReference type="CDD" id="cd03424">
    <property type="entry name" value="NUDIX_ADPRase_Nudt5_UGPPase_Nudt14"/>
    <property type="match status" value="1"/>
</dbReference>
<dbReference type="EMBL" id="CP000504">
    <property type="protein sequence ID" value="ABL88586.1"/>
    <property type="molecule type" value="Genomic_DNA"/>
</dbReference>
<dbReference type="KEGG" id="pis:Pisl_1429"/>
<dbReference type="eggNOG" id="arCOG01073">
    <property type="taxonomic scope" value="Archaea"/>
</dbReference>
<sequence length="176" mass="19522">MEEVIYRGRKFVLVKRARRVGGRIVWGEYLVHPGAVAVLAIDGGKVLLVKQFRGALGQWTLEVPAGTLELGEDPLEAAVREMIEETGYRPLKLEHLIDFYPTPGVSNELIKIYYTNALEYVGVGARDPGEVDMEVVKVEPIELLRMIDGGEIKDGKTIVAALTAWRRGLLHSDSPL</sequence>
<dbReference type="GO" id="GO:0019693">
    <property type="term" value="P:ribose phosphate metabolic process"/>
    <property type="evidence" value="ECO:0007669"/>
    <property type="project" value="TreeGrafter"/>
</dbReference>